<dbReference type="OrthoDB" id="9812993at2"/>
<organism evidence="4 5">
    <name type="scientific">Rhodopirellula maiorica SM1</name>
    <dbReference type="NCBI Taxonomy" id="1265738"/>
    <lineage>
        <taxon>Bacteria</taxon>
        <taxon>Pseudomonadati</taxon>
        <taxon>Planctomycetota</taxon>
        <taxon>Planctomycetia</taxon>
        <taxon>Pirellulales</taxon>
        <taxon>Pirellulaceae</taxon>
        <taxon>Novipirellula</taxon>
    </lineage>
</organism>
<dbReference type="PANTHER" id="PTHR30055">
    <property type="entry name" value="HTH-TYPE TRANSCRIPTIONAL REGULATOR RUTR"/>
    <property type="match status" value="1"/>
</dbReference>
<dbReference type="PRINTS" id="PR00455">
    <property type="entry name" value="HTHTETR"/>
</dbReference>
<evidence type="ECO:0000313" key="4">
    <source>
        <dbReference type="EMBL" id="EMI22152.1"/>
    </source>
</evidence>
<evidence type="ECO:0000313" key="5">
    <source>
        <dbReference type="Proteomes" id="UP000011991"/>
    </source>
</evidence>
<feature type="DNA-binding region" description="H-T-H motif" evidence="2">
    <location>
        <begin position="36"/>
        <end position="55"/>
    </location>
</feature>
<evidence type="ECO:0000256" key="1">
    <source>
        <dbReference type="ARBA" id="ARBA00023125"/>
    </source>
</evidence>
<dbReference type="EMBL" id="ANOG01000143">
    <property type="protein sequence ID" value="EMI22152.1"/>
    <property type="molecule type" value="Genomic_DNA"/>
</dbReference>
<dbReference type="InterPro" id="IPR001647">
    <property type="entry name" value="HTH_TetR"/>
</dbReference>
<dbReference type="InterPro" id="IPR041483">
    <property type="entry name" value="TetR_C_34"/>
</dbReference>
<dbReference type="PATRIC" id="fig|1265738.3.peg.914"/>
<name>M5S3E3_9BACT</name>
<dbReference type="InterPro" id="IPR009057">
    <property type="entry name" value="Homeodomain-like_sf"/>
</dbReference>
<dbReference type="RefSeq" id="WP_008692045.1">
    <property type="nucleotide sequence ID" value="NZ_ANOG01000143.1"/>
</dbReference>
<dbReference type="GO" id="GO:0000976">
    <property type="term" value="F:transcription cis-regulatory region binding"/>
    <property type="evidence" value="ECO:0007669"/>
    <property type="project" value="TreeGrafter"/>
</dbReference>
<sequence>MTWERARKPEQKAVRRDAILTAARELFSELDYEEISLNGIAREAGFSKPNVYRYFSTREEIFLVIFEEEQGKFVDALIARLNRIRAKDPANAIAKGWVEVALKHRVWLDLLPQLSTSLEKNSSVQQLVDFKKAGYERFAELIETLHRVCPTINQTAWGSVIQCGYALMAGLWSHANPGANVVEALQHPDVDRPLCDFAGTLQSGLSALIRGSEIQPHER</sequence>
<dbReference type="Gene3D" id="1.10.357.10">
    <property type="entry name" value="Tetracycline Repressor, domain 2"/>
    <property type="match status" value="1"/>
</dbReference>
<dbReference type="PROSITE" id="PS50977">
    <property type="entry name" value="HTH_TETR_2"/>
    <property type="match status" value="1"/>
</dbReference>
<dbReference type="PANTHER" id="PTHR30055:SF178">
    <property type="entry name" value="POSSIBLE TRANSCRIPTIONAL REGULATORY PROTEIN"/>
    <property type="match status" value="1"/>
</dbReference>
<protein>
    <submittedName>
        <fullName evidence="4">TetR family transcriptional regulator</fullName>
    </submittedName>
</protein>
<accession>M5S3E3</accession>
<dbReference type="Pfam" id="PF00440">
    <property type="entry name" value="TetR_N"/>
    <property type="match status" value="1"/>
</dbReference>
<dbReference type="GO" id="GO:0003700">
    <property type="term" value="F:DNA-binding transcription factor activity"/>
    <property type="evidence" value="ECO:0007669"/>
    <property type="project" value="TreeGrafter"/>
</dbReference>
<comment type="caution">
    <text evidence="4">The sequence shown here is derived from an EMBL/GenBank/DDBJ whole genome shotgun (WGS) entry which is preliminary data.</text>
</comment>
<dbReference type="AlphaFoldDB" id="M5S3E3"/>
<dbReference type="Proteomes" id="UP000011991">
    <property type="component" value="Unassembled WGS sequence"/>
</dbReference>
<keyword evidence="5" id="KW-1185">Reference proteome</keyword>
<feature type="domain" description="HTH tetR-type" evidence="3">
    <location>
        <begin position="13"/>
        <end position="73"/>
    </location>
</feature>
<dbReference type="Pfam" id="PF17929">
    <property type="entry name" value="TetR_C_34"/>
    <property type="match status" value="1"/>
</dbReference>
<reference evidence="4 5" key="1">
    <citation type="journal article" date="2013" name="Mar. Genomics">
        <title>Expression of sulfatases in Rhodopirellula baltica and the diversity of sulfatases in the genus Rhodopirellula.</title>
        <authorList>
            <person name="Wegner C.E."/>
            <person name="Richter-Heitmann T."/>
            <person name="Klindworth A."/>
            <person name="Klockow C."/>
            <person name="Richter M."/>
            <person name="Achstetter T."/>
            <person name="Glockner F.O."/>
            <person name="Harder J."/>
        </authorList>
    </citation>
    <scope>NUCLEOTIDE SEQUENCE [LARGE SCALE GENOMIC DNA]</scope>
    <source>
        <strain evidence="4 5">SM1</strain>
    </source>
</reference>
<dbReference type="SUPFAM" id="SSF46689">
    <property type="entry name" value="Homeodomain-like"/>
    <property type="match status" value="1"/>
</dbReference>
<evidence type="ECO:0000256" key="2">
    <source>
        <dbReference type="PROSITE-ProRule" id="PRU00335"/>
    </source>
</evidence>
<dbReference type="InterPro" id="IPR050109">
    <property type="entry name" value="HTH-type_TetR-like_transc_reg"/>
</dbReference>
<evidence type="ECO:0000259" key="3">
    <source>
        <dbReference type="PROSITE" id="PS50977"/>
    </source>
</evidence>
<keyword evidence="1 2" id="KW-0238">DNA-binding</keyword>
<proteinExistence type="predicted"/>
<gene>
    <name evidence="4" type="ORF">RMSM_00919</name>
</gene>